<evidence type="ECO:0000256" key="1">
    <source>
        <dbReference type="SAM" id="MobiDB-lite"/>
    </source>
</evidence>
<proteinExistence type="predicted"/>
<dbReference type="AlphaFoldDB" id="A0A183A3E1"/>
<evidence type="ECO:0000313" key="4">
    <source>
        <dbReference type="WBParaSite" id="ECPE_0000147601-mRNA-1"/>
    </source>
</evidence>
<keyword evidence="3" id="KW-1185">Reference proteome</keyword>
<dbReference type="EMBL" id="UZAN01009679">
    <property type="protein sequence ID" value="VDP39651.1"/>
    <property type="molecule type" value="Genomic_DNA"/>
</dbReference>
<protein>
    <submittedName>
        <fullName evidence="4">Hira domain-containing protein</fullName>
    </submittedName>
</protein>
<evidence type="ECO:0000313" key="2">
    <source>
        <dbReference type="EMBL" id="VDP39651.1"/>
    </source>
</evidence>
<dbReference type="WBParaSite" id="ECPE_0000147601-mRNA-1">
    <property type="protein sequence ID" value="ECPE_0000147601-mRNA-1"/>
    <property type="gene ID" value="ECPE_0000147601"/>
</dbReference>
<reference evidence="2 3" key="2">
    <citation type="submission" date="2018-11" db="EMBL/GenBank/DDBJ databases">
        <authorList>
            <consortium name="Pathogen Informatics"/>
        </authorList>
    </citation>
    <scope>NUCLEOTIDE SEQUENCE [LARGE SCALE GENOMIC DNA]</scope>
    <source>
        <strain evidence="2 3">Egypt</strain>
    </source>
</reference>
<reference evidence="4" key="1">
    <citation type="submission" date="2016-06" db="UniProtKB">
        <authorList>
            <consortium name="WormBaseParasite"/>
        </authorList>
    </citation>
    <scope>IDENTIFICATION</scope>
</reference>
<accession>A0A183A3E1</accession>
<name>A0A183A3E1_9TREM</name>
<feature type="compositionally biased region" description="Acidic residues" evidence="1">
    <location>
        <begin position="132"/>
        <end position="142"/>
    </location>
</feature>
<dbReference type="OrthoDB" id="6287769at2759"/>
<organism evidence="4">
    <name type="scientific">Echinostoma caproni</name>
    <dbReference type="NCBI Taxonomy" id="27848"/>
    <lineage>
        <taxon>Eukaryota</taxon>
        <taxon>Metazoa</taxon>
        <taxon>Spiralia</taxon>
        <taxon>Lophotrochozoa</taxon>
        <taxon>Platyhelminthes</taxon>
        <taxon>Trematoda</taxon>
        <taxon>Digenea</taxon>
        <taxon>Plagiorchiida</taxon>
        <taxon>Echinostomata</taxon>
        <taxon>Echinostomatoidea</taxon>
        <taxon>Echinostomatidae</taxon>
        <taxon>Echinostoma</taxon>
    </lineage>
</organism>
<sequence length="142" mass="14805">MGFLRLALSSHPPESLPLPAGFSLLCDITHRPVHPSPVVMATGGHLRPNGPVSGDSDQSSAACSSASLLSNATSLSLSHLASRLLPLLAHNRHVFGPWYAEIIQNLLTPQKPVGADDTSGLSAPAESKSADTGEETAFEMNT</sequence>
<feature type="region of interest" description="Disordered" evidence="1">
    <location>
        <begin position="114"/>
        <end position="142"/>
    </location>
</feature>
<gene>
    <name evidence="2" type="ORF">ECPE_LOCUS1478</name>
</gene>
<dbReference type="Proteomes" id="UP000272942">
    <property type="component" value="Unassembled WGS sequence"/>
</dbReference>
<evidence type="ECO:0000313" key="3">
    <source>
        <dbReference type="Proteomes" id="UP000272942"/>
    </source>
</evidence>